<proteinExistence type="predicted"/>
<accession>A0ABV4UN57</accession>
<comment type="caution">
    <text evidence="1">The sequence shown here is derived from an EMBL/GenBank/DDBJ whole genome shotgun (WGS) entry which is preliminary data.</text>
</comment>
<sequence length="111" mass="11873">MKLRVEMSRRDGTTYVNVRGGAVEDSLELPPPRGGLTAVVADVDADGRLLGLELLGDAERTLSMLREPGFWQELADGEGVAGEPYAVDLRRIGASLIEAGPDAVFVLRHGD</sequence>
<evidence type="ECO:0000313" key="2">
    <source>
        <dbReference type="Proteomes" id="UP001575652"/>
    </source>
</evidence>
<protein>
    <recommendedName>
        <fullName evidence="3">DUF2283 domain-containing protein</fullName>
    </recommendedName>
</protein>
<reference evidence="1 2" key="1">
    <citation type="submission" date="2024-09" db="EMBL/GenBank/DDBJ databases">
        <authorList>
            <person name="Salinas-Garcia M.A."/>
            <person name="Prieme A."/>
        </authorList>
    </citation>
    <scope>NUCLEOTIDE SEQUENCE [LARGE SCALE GENOMIC DNA]</scope>
    <source>
        <strain evidence="1 2">DSM 21081</strain>
    </source>
</reference>
<gene>
    <name evidence="1" type="ORF">ACETWP_03000</name>
</gene>
<organism evidence="1 2">
    <name type="scientific">Arthrobacter halodurans</name>
    <dbReference type="NCBI Taxonomy" id="516699"/>
    <lineage>
        <taxon>Bacteria</taxon>
        <taxon>Bacillati</taxon>
        <taxon>Actinomycetota</taxon>
        <taxon>Actinomycetes</taxon>
        <taxon>Micrococcales</taxon>
        <taxon>Micrococcaceae</taxon>
        <taxon>Arthrobacter</taxon>
    </lineage>
</organism>
<evidence type="ECO:0008006" key="3">
    <source>
        <dbReference type="Google" id="ProtNLM"/>
    </source>
</evidence>
<dbReference type="EMBL" id="JBHDLJ010000002">
    <property type="protein sequence ID" value="MFB0833543.1"/>
    <property type="molecule type" value="Genomic_DNA"/>
</dbReference>
<keyword evidence="2" id="KW-1185">Reference proteome</keyword>
<dbReference type="RefSeq" id="WP_373970712.1">
    <property type="nucleotide sequence ID" value="NZ_JBHDLJ010000002.1"/>
</dbReference>
<evidence type="ECO:0000313" key="1">
    <source>
        <dbReference type="EMBL" id="MFB0833543.1"/>
    </source>
</evidence>
<name>A0ABV4UN57_9MICC</name>
<dbReference type="Proteomes" id="UP001575652">
    <property type="component" value="Unassembled WGS sequence"/>
</dbReference>